<dbReference type="EC" id="3.2.1.78" evidence="4"/>
<evidence type="ECO:0000256" key="4">
    <source>
        <dbReference type="ARBA" id="ARBA00012706"/>
    </source>
</evidence>
<dbReference type="AlphaFoldDB" id="A0AAW1P315"/>
<dbReference type="PANTHER" id="PTHR31451">
    <property type="match status" value="1"/>
</dbReference>
<reference evidence="11 12" key="1">
    <citation type="journal article" date="2024" name="Nat. Commun.">
        <title>Phylogenomics reveals the evolutionary origins of lichenization in chlorophyte algae.</title>
        <authorList>
            <person name="Puginier C."/>
            <person name="Libourel C."/>
            <person name="Otte J."/>
            <person name="Skaloud P."/>
            <person name="Haon M."/>
            <person name="Grisel S."/>
            <person name="Petersen M."/>
            <person name="Berrin J.G."/>
            <person name="Delaux P.M."/>
            <person name="Dal Grande F."/>
            <person name="Keller J."/>
        </authorList>
    </citation>
    <scope>NUCLEOTIDE SEQUENCE [LARGE SCALE GENOMIC DNA]</scope>
    <source>
        <strain evidence="11 12">SAG 2036</strain>
    </source>
</reference>
<evidence type="ECO:0000256" key="8">
    <source>
        <dbReference type="ARBA" id="ARBA00023295"/>
    </source>
</evidence>
<dbReference type="InterPro" id="IPR045053">
    <property type="entry name" value="MAN-like"/>
</dbReference>
<comment type="caution">
    <text evidence="11">The sequence shown here is derived from an EMBL/GenBank/DDBJ whole genome shotgun (WGS) entry which is preliminary data.</text>
</comment>
<comment type="catalytic activity">
    <reaction evidence="1">
        <text>Random hydrolysis of (1-&gt;4)-beta-D-mannosidic linkages in mannans, galactomannans and glucomannans.</text>
        <dbReference type="EC" id="3.2.1.78"/>
    </reaction>
</comment>
<organism evidence="11 12">
    <name type="scientific">Symbiochloris irregularis</name>
    <dbReference type="NCBI Taxonomy" id="706552"/>
    <lineage>
        <taxon>Eukaryota</taxon>
        <taxon>Viridiplantae</taxon>
        <taxon>Chlorophyta</taxon>
        <taxon>core chlorophytes</taxon>
        <taxon>Trebouxiophyceae</taxon>
        <taxon>Trebouxiales</taxon>
        <taxon>Trebouxiaceae</taxon>
        <taxon>Symbiochloris</taxon>
    </lineage>
</organism>
<keyword evidence="12" id="KW-1185">Reference proteome</keyword>
<feature type="chain" id="PRO_5043721595" description="mannan endo-1,4-beta-mannosidase" evidence="9">
    <location>
        <begin position="23"/>
        <end position="337"/>
    </location>
</feature>
<dbReference type="InterPro" id="IPR017853">
    <property type="entry name" value="GH"/>
</dbReference>
<evidence type="ECO:0000256" key="3">
    <source>
        <dbReference type="ARBA" id="ARBA00005641"/>
    </source>
</evidence>
<keyword evidence="8" id="KW-0326">Glycosidase</keyword>
<evidence type="ECO:0000313" key="11">
    <source>
        <dbReference type="EMBL" id="KAK9803011.1"/>
    </source>
</evidence>
<evidence type="ECO:0000256" key="6">
    <source>
        <dbReference type="ARBA" id="ARBA00022729"/>
    </source>
</evidence>
<dbReference type="GO" id="GO:0000272">
    <property type="term" value="P:polysaccharide catabolic process"/>
    <property type="evidence" value="ECO:0007669"/>
    <property type="project" value="InterPro"/>
</dbReference>
<keyword evidence="6 9" id="KW-0732">Signal</keyword>
<accession>A0AAW1P315</accession>
<evidence type="ECO:0000256" key="1">
    <source>
        <dbReference type="ARBA" id="ARBA00001678"/>
    </source>
</evidence>
<dbReference type="Proteomes" id="UP001465755">
    <property type="component" value="Unassembled WGS sequence"/>
</dbReference>
<evidence type="ECO:0000256" key="7">
    <source>
        <dbReference type="ARBA" id="ARBA00022801"/>
    </source>
</evidence>
<feature type="domain" description="Glycoside hydrolase family 5" evidence="10">
    <location>
        <begin position="76"/>
        <end position="335"/>
    </location>
</feature>
<dbReference type="GO" id="GO:0005576">
    <property type="term" value="C:extracellular region"/>
    <property type="evidence" value="ECO:0007669"/>
    <property type="project" value="UniProtKB-SubCell"/>
</dbReference>
<proteinExistence type="inferred from homology"/>
<dbReference type="SUPFAM" id="SSF51445">
    <property type="entry name" value="(Trans)glycosidases"/>
    <property type="match status" value="1"/>
</dbReference>
<evidence type="ECO:0000256" key="9">
    <source>
        <dbReference type="SAM" id="SignalP"/>
    </source>
</evidence>
<gene>
    <name evidence="11" type="ORF">WJX73_010453</name>
</gene>
<dbReference type="GO" id="GO:0016985">
    <property type="term" value="F:mannan endo-1,4-beta-mannosidase activity"/>
    <property type="evidence" value="ECO:0007669"/>
    <property type="project" value="UniProtKB-EC"/>
</dbReference>
<comment type="similarity">
    <text evidence="3">Belongs to the glycosyl hydrolase 5 (cellulase A) family.</text>
</comment>
<protein>
    <recommendedName>
        <fullName evidence="4">mannan endo-1,4-beta-mannosidase</fullName>
        <ecNumber evidence="4">3.2.1.78</ecNumber>
    </recommendedName>
</protein>
<evidence type="ECO:0000256" key="2">
    <source>
        <dbReference type="ARBA" id="ARBA00004613"/>
    </source>
</evidence>
<dbReference type="Gene3D" id="3.20.20.80">
    <property type="entry name" value="Glycosidases"/>
    <property type="match status" value="1"/>
</dbReference>
<dbReference type="InterPro" id="IPR001547">
    <property type="entry name" value="Glyco_hydro_5"/>
</dbReference>
<keyword evidence="7" id="KW-0378">Hydrolase</keyword>
<sequence>MSAISLAARLLTAALALVPITAFITASPKGFTDSSCGEDFTFNGFCTWRLIPAAAGVQGPGNPPPSELGGQNALNYLLSKASQSGLSFVRFFAAADNDGGLPGSALQPSPGQYNEDTFVGFDKVIAALPEYNLKASIVLIDFWKQTDGVLQYLVWCAGGTTDRSVFFNSSACQQLYFNHVTTVLNRVNTVTGVAYKDDPNIFGWEIMNEPRCVVGPPGNVSAPASCVQAMQTFIDAAAAHIKNIDKNHLVTVGEEGFFSTSGQYASANPNQVQNSGQAFEENHRGPNIDYASMHLWPDNWVLPSDVIWDLASVNTWISDHEAVATALGKPLVMSEVR</sequence>
<evidence type="ECO:0000259" key="10">
    <source>
        <dbReference type="Pfam" id="PF26410"/>
    </source>
</evidence>
<comment type="subcellular location">
    <subcellularLocation>
        <location evidence="2">Secreted</location>
    </subcellularLocation>
</comment>
<name>A0AAW1P315_9CHLO</name>
<feature type="signal peptide" evidence="9">
    <location>
        <begin position="1"/>
        <end position="22"/>
    </location>
</feature>
<keyword evidence="5" id="KW-0964">Secreted</keyword>
<evidence type="ECO:0000313" key="12">
    <source>
        <dbReference type="Proteomes" id="UP001465755"/>
    </source>
</evidence>
<evidence type="ECO:0000256" key="5">
    <source>
        <dbReference type="ARBA" id="ARBA00022525"/>
    </source>
</evidence>
<dbReference type="PANTHER" id="PTHR31451:SF39">
    <property type="entry name" value="MANNAN ENDO-1,4-BETA-MANNOSIDASE 1"/>
    <property type="match status" value="1"/>
</dbReference>
<dbReference type="EMBL" id="JALJOQ010000064">
    <property type="protein sequence ID" value="KAK9803011.1"/>
    <property type="molecule type" value="Genomic_DNA"/>
</dbReference>
<dbReference type="Pfam" id="PF26410">
    <property type="entry name" value="GH5_mannosidase"/>
    <property type="match status" value="1"/>
</dbReference>